<protein>
    <submittedName>
        <fullName evidence="7">Glycoside hydrolase family 2</fullName>
    </submittedName>
</protein>
<evidence type="ECO:0000259" key="5">
    <source>
        <dbReference type="Pfam" id="PF02836"/>
    </source>
</evidence>
<dbReference type="Gene3D" id="2.60.120.260">
    <property type="entry name" value="Galactose-binding domain-like"/>
    <property type="match status" value="1"/>
</dbReference>
<dbReference type="Proteomes" id="UP000824071">
    <property type="component" value="Unassembled WGS sequence"/>
</dbReference>
<sequence>MNSVWTDKVDASCPLPEYPRPQLVRDNWLNLNGIFSYAVLPQSAEWPAQYDGEILVPFAIESQLSGVEKPLLPTQHLWYQKRFTLPKAMQGKTVLLHFGAVDWKCRVYMNRNLVGEHIGGYCAFSLDITPYLLPGENELVVCVYDPTDNGWQQRGKQVLQTRGFWYTATSGIWQTVWLEAVSDCYVQSIRYTPDIDEGTVRLQTALGGAAQDAQLRLTVSFAGETVFSDSIEPDAAVPVPDAKLWSPETPNLYDVKLEVYKDGVCTDTVTSYFGMRKFCVEKDAAGIARLFLNNKPYFQKGLLDQGYWPDGGLTAPTDEAMIFDIAEMKRLGFNMLRKHIKVEPLRWYYHCDRLGMLVWQDMVSGGAYIGDFFAGVLPNIGILHIPDNKNYARFKRAKPEWREDFRRELSEILDLLYNTVSLYAWVPFNEAWGQFDALEICERVRRQDPTRVVDHASGWYDQGGGDIQSMHKYVLPIRMRRLDDRAFVITEFGGYSRKVPGHIWNLKKAFGYLMFPNKEKLTAAYRSLLEKQVIPLVQRGLSGTIYTQVSDVENEVNGMYTYDRAELKLDEQTVIELNRKLTFE</sequence>
<reference evidence="7" key="2">
    <citation type="journal article" date="2021" name="PeerJ">
        <title>Extensive microbial diversity within the chicken gut microbiome revealed by metagenomics and culture.</title>
        <authorList>
            <person name="Gilroy R."/>
            <person name="Ravi A."/>
            <person name="Getino M."/>
            <person name="Pursley I."/>
            <person name="Horton D.L."/>
            <person name="Alikhan N.F."/>
            <person name="Baker D."/>
            <person name="Gharbi K."/>
            <person name="Hall N."/>
            <person name="Watson M."/>
            <person name="Adriaenssens E.M."/>
            <person name="Foster-Nyarko E."/>
            <person name="Jarju S."/>
            <person name="Secka A."/>
            <person name="Antonio M."/>
            <person name="Oren A."/>
            <person name="Chaudhuri R.R."/>
            <person name="La Ragione R."/>
            <person name="Hildebrand F."/>
            <person name="Pallen M.J."/>
        </authorList>
    </citation>
    <scope>NUCLEOTIDE SEQUENCE</scope>
    <source>
        <strain evidence="7">ChiGjej1B1-19959</strain>
    </source>
</reference>
<dbReference type="PANTHER" id="PTHR42732">
    <property type="entry name" value="BETA-GALACTOSIDASE"/>
    <property type="match status" value="1"/>
</dbReference>
<dbReference type="Pfam" id="PF02837">
    <property type="entry name" value="Glyco_hydro_2_N"/>
    <property type="match status" value="1"/>
</dbReference>
<feature type="domain" description="Glycosyl hydrolases family 2 sugar binding" evidence="6">
    <location>
        <begin position="24"/>
        <end position="178"/>
    </location>
</feature>
<evidence type="ECO:0000313" key="8">
    <source>
        <dbReference type="Proteomes" id="UP000824071"/>
    </source>
</evidence>
<dbReference type="InterPro" id="IPR051913">
    <property type="entry name" value="GH2_Domain-Containing"/>
</dbReference>
<evidence type="ECO:0000256" key="1">
    <source>
        <dbReference type="ARBA" id="ARBA00007401"/>
    </source>
</evidence>
<feature type="domain" description="Glycoside hydrolase family 2 catalytic" evidence="5">
    <location>
        <begin position="290"/>
        <end position="458"/>
    </location>
</feature>
<dbReference type="InterPro" id="IPR006102">
    <property type="entry name" value="Ig-like_GH2"/>
</dbReference>
<dbReference type="Pfam" id="PF02836">
    <property type="entry name" value="Glyco_hydro_2_C"/>
    <property type="match status" value="1"/>
</dbReference>
<organism evidence="7 8">
    <name type="scientific">Candidatus Fimenecus excrementigallinarum</name>
    <dbReference type="NCBI Taxonomy" id="2840816"/>
    <lineage>
        <taxon>Bacteria</taxon>
        <taxon>Bacillati</taxon>
        <taxon>Bacillota</taxon>
        <taxon>Clostridia</taxon>
        <taxon>Candidatus Fimenecus</taxon>
    </lineage>
</organism>
<keyword evidence="3" id="KW-0326">Glycosidase</keyword>
<comment type="caution">
    <text evidence="7">The sequence shown here is derived from an EMBL/GenBank/DDBJ whole genome shotgun (WGS) entry which is preliminary data.</text>
</comment>
<evidence type="ECO:0000256" key="2">
    <source>
        <dbReference type="ARBA" id="ARBA00022801"/>
    </source>
</evidence>
<dbReference type="InterPro" id="IPR036156">
    <property type="entry name" value="Beta-gal/glucu_dom_sf"/>
</dbReference>
<evidence type="ECO:0000259" key="6">
    <source>
        <dbReference type="Pfam" id="PF02837"/>
    </source>
</evidence>
<evidence type="ECO:0000256" key="3">
    <source>
        <dbReference type="ARBA" id="ARBA00023295"/>
    </source>
</evidence>
<dbReference type="SUPFAM" id="SSF51445">
    <property type="entry name" value="(Trans)glycosidases"/>
    <property type="match status" value="1"/>
</dbReference>
<feature type="domain" description="Glycoside hydrolase family 2 immunoglobulin-like beta-sandwich" evidence="4">
    <location>
        <begin position="185"/>
        <end position="276"/>
    </location>
</feature>
<proteinExistence type="inferred from homology"/>
<dbReference type="Gene3D" id="2.60.40.10">
    <property type="entry name" value="Immunoglobulins"/>
    <property type="match status" value="1"/>
</dbReference>
<comment type="similarity">
    <text evidence="1">Belongs to the glycosyl hydrolase 2 family.</text>
</comment>
<keyword evidence="2 7" id="KW-0378">Hydrolase</keyword>
<accession>A0A9D1IGE3</accession>
<evidence type="ECO:0000313" key="7">
    <source>
        <dbReference type="EMBL" id="HIU35384.1"/>
    </source>
</evidence>
<dbReference type="InterPro" id="IPR006104">
    <property type="entry name" value="Glyco_hydro_2_N"/>
</dbReference>
<dbReference type="AlphaFoldDB" id="A0A9D1IGE3"/>
<dbReference type="SUPFAM" id="SSF49303">
    <property type="entry name" value="beta-Galactosidase/glucuronidase domain"/>
    <property type="match status" value="1"/>
</dbReference>
<gene>
    <name evidence="7" type="ORF">IAC53_02090</name>
</gene>
<dbReference type="InterPro" id="IPR006103">
    <property type="entry name" value="Glyco_hydro_2_cat"/>
</dbReference>
<evidence type="ECO:0000259" key="4">
    <source>
        <dbReference type="Pfam" id="PF00703"/>
    </source>
</evidence>
<dbReference type="InterPro" id="IPR017853">
    <property type="entry name" value="GH"/>
</dbReference>
<dbReference type="SUPFAM" id="SSF49785">
    <property type="entry name" value="Galactose-binding domain-like"/>
    <property type="match status" value="1"/>
</dbReference>
<dbReference type="EMBL" id="DVMW01000018">
    <property type="protein sequence ID" value="HIU35384.1"/>
    <property type="molecule type" value="Genomic_DNA"/>
</dbReference>
<dbReference type="Gene3D" id="3.20.20.80">
    <property type="entry name" value="Glycosidases"/>
    <property type="match status" value="1"/>
</dbReference>
<reference evidence="7" key="1">
    <citation type="submission" date="2020-10" db="EMBL/GenBank/DDBJ databases">
        <authorList>
            <person name="Gilroy R."/>
        </authorList>
    </citation>
    <scope>NUCLEOTIDE SEQUENCE</scope>
    <source>
        <strain evidence="7">ChiGjej1B1-19959</strain>
    </source>
</reference>
<name>A0A9D1IGE3_9FIRM</name>
<dbReference type="GO" id="GO:0004553">
    <property type="term" value="F:hydrolase activity, hydrolyzing O-glycosyl compounds"/>
    <property type="evidence" value="ECO:0007669"/>
    <property type="project" value="InterPro"/>
</dbReference>
<dbReference type="Pfam" id="PF00703">
    <property type="entry name" value="Glyco_hydro_2"/>
    <property type="match status" value="1"/>
</dbReference>
<dbReference type="InterPro" id="IPR013783">
    <property type="entry name" value="Ig-like_fold"/>
</dbReference>
<dbReference type="InterPro" id="IPR008979">
    <property type="entry name" value="Galactose-bd-like_sf"/>
</dbReference>
<dbReference type="PANTHER" id="PTHR42732:SF2">
    <property type="entry name" value="BETA-MANNOSIDASE"/>
    <property type="match status" value="1"/>
</dbReference>
<dbReference type="GO" id="GO:0005975">
    <property type="term" value="P:carbohydrate metabolic process"/>
    <property type="evidence" value="ECO:0007669"/>
    <property type="project" value="InterPro"/>
</dbReference>